<dbReference type="PANTHER" id="PTHR13697:SF4">
    <property type="entry name" value="ATP-DEPENDENT 6-PHOSPHOFRUCTOKINASE"/>
    <property type="match status" value="1"/>
</dbReference>
<dbReference type="GO" id="GO:0048029">
    <property type="term" value="F:monosaccharide binding"/>
    <property type="evidence" value="ECO:0007669"/>
    <property type="project" value="TreeGrafter"/>
</dbReference>
<keyword evidence="9 15" id="KW-0547">Nucleotide-binding</keyword>
<dbReference type="RefSeq" id="WP_091731248.1">
    <property type="nucleotide sequence ID" value="NZ_FNQE01000025.1"/>
</dbReference>
<dbReference type="UniPathway" id="UPA00109">
    <property type="reaction ID" value="UER00182"/>
</dbReference>
<comment type="similarity">
    <text evidence="15">Belongs to the phosphofructokinase type A (PFKA) family. ATP-dependent PFK group I subfamily. Prokaryotic clade 'B1' sub-subfamily.</text>
</comment>
<evidence type="ECO:0000256" key="3">
    <source>
        <dbReference type="ARBA" id="ARBA00004496"/>
    </source>
</evidence>
<feature type="binding site" description="in other chain" evidence="15">
    <location>
        <begin position="185"/>
        <end position="187"/>
    </location>
    <ligand>
        <name>ADP</name>
        <dbReference type="ChEBI" id="CHEBI:456216"/>
        <note>allosteric activator; ligand shared between dimeric partners</note>
    </ligand>
</feature>
<dbReference type="PIRSF" id="PIRSF000532">
    <property type="entry name" value="ATP_PFK_prok"/>
    <property type="match status" value="1"/>
</dbReference>
<feature type="active site" description="Proton acceptor" evidence="15">
    <location>
        <position position="127"/>
    </location>
</feature>
<dbReference type="GO" id="GO:0005945">
    <property type="term" value="C:6-phosphofructokinase complex"/>
    <property type="evidence" value="ECO:0007669"/>
    <property type="project" value="TreeGrafter"/>
</dbReference>
<feature type="binding site" description="in other chain" evidence="15">
    <location>
        <position position="211"/>
    </location>
    <ligand>
        <name>ADP</name>
        <dbReference type="ChEBI" id="CHEBI:456216"/>
        <note>allosteric activator; ligand shared between dimeric partners</note>
    </ligand>
</feature>
<dbReference type="Gene3D" id="3.40.50.460">
    <property type="entry name" value="Phosphofructokinase domain"/>
    <property type="match status" value="1"/>
</dbReference>
<dbReference type="PROSITE" id="PS00433">
    <property type="entry name" value="PHOSPHOFRUCTOKINASE"/>
    <property type="match status" value="1"/>
</dbReference>
<evidence type="ECO:0000256" key="9">
    <source>
        <dbReference type="ARBA" id="ARBA00022741"/>
    </source>
</evidence>
<dbReference type="Pfam" id="PF00365">
    <property type="entry name" value="PFK"/>
    <property type="match status" value="1"/>
</dbReference>
<protein>
    <recommendedName>
        <fullName evidence="15">ATP-dependent 6-phosphofructokinase</fullName>
        <shortName evidence="15">ATP-PFK</shortName>
        <shortName evidence="15">Phosphofructokinase</shortName>
        <ecNumber evidence="15">2.7.1.11</ecNumber>
    </recommendedName>
    <alternativeName>
        <fullName evidence="15">Phosphohexokinase</fullName>
    </alternativeName>
</protein>
<keyword evidence="6 15" id="KW-0021">Allosteric enzyme</keyword>
<dbReference type="EC" id="2.7.1.11" evidence="15"/>
<name>A0A1H3R7J1_9FIRM</name>
<dbReference type="EMBL" id="FNQE01000025">
    <property type="protein sequence ID" value="SDZ21566.1"/>
    <property type="molecule type" value="Genomic_DNA"/>
</dbReference>
<keyword evidence="8 15" id="KW-0479">Metal-binding</keyword>
<evidence type="ECO:0000256" key="4">
    <source>
        <dbReference type="ARBA" id="ARBA00004679"/>
    </source>
</evidence>
<feature type="domain" description="Phosphofructokinase" evidence="16">
    <location>
        <begin position="4"/>
        <end position="278"/>
    </location>
</feature>
<feature type="binding site" description="in other chain" evidence="15">
    <location>
        <begin position="125"/>
        <end position="127"/>
    </location>
    <ligand>
        <name>substrate</name>
        <note>ligand shared between dimeric partners</note>
    </ligand>
</feature>
<sequence>MNTIGVLTSGGDAPGMNAAIRAVVRTSIYNNLRIMGIKQGYNGLINGNIYEMNISSVADIIHRGGTMLKTARCDEFTTEAGREKAMTVLKVFGIDGLVVIGGNGSLKGARELSKLGFPTIGIPGTIDNDLGYTDFTIGFDTAINTVIDAIGKIRDTSTSHGRANIIEVMGRHCGDIALYSGLAGGAESIIVPEEGFHIEEVCKRLIQSKNRGKLHSIILLAEGVGNIGNAYELGDEIQKYTDIDTRVTILGHLQRGGSPTAFDRIIASKMGAKAVEILMEGKTSRALGIKSNKVFDMDIEEALSVENKFDTETYELTKILSI</sequence>
<evidence type="ECO:0000256" key="1">
    <source>
        <dbReference type="ARBA" id="ARBA00001946"/>
    </source>
</evidence>
<feature type="binding site" description="in other chain" evidence="15">
    <location>
        <begin position="252"/>
        <end position="255"/>
    </location>
    <ligand>
        <name>substrate</name>
        <note>ligand shared between dimeric partners</note>
    </ligand>
</feature>
<evidence type="ECO:0000313" key="17">
    <source>
        <dbReference type="EMBL" id="SDZ21566.1"/>
    </source>
</evidence>
<accession>A0A1H3R7J1</accession>
<gene>
    <name evidence="15" type="primary">pfkA</name>
    <name evidence="17" type="ORF">SAMN05660462_02253</name>
</gene>
<dbReference type="GO" id="GO:0042802">
    <property type="term" value="F:identical protein binding"/>
    <property type="evidence" value="ECO:0007669"/>
    <property type="project" value="TreeGrafter"/>
</dbReference>
<feature type="binding site" description="in other chain" evidence="15">
    <location>
        <begin position="169"/>
        <end position="171"/>
    </location>
    <ligand>
        <name>substrate</name>
        <note>ligand shared between dimeric partners</note>
    </ligand>
</feature>
<feature type="binding site" evidence="15">
    <location>
        <position position="246"/>
    </location>
    <ligand>
        <name>substrate</name>
        <note>ligand shared between dimeric partners</note>
    </ligand>
</feature>
<comment type="subunit">
    <text evidence="15">Homotetramer.</text>
</comment>
<dbReference type="STRING" id="415015.SAMN05660462_02253"/>
<dbReference type="GO" id="GO:0005524">
    <property type="term" value="F:ATP binding"/>
    <property type="evidence" value="ECO:0007669"/>
    <property type="project" value="UniProtKB-UniRule"/>
</dbReference>
<dbReference type="InterPro" id="IPR035966">
    <property type="entry name" value="PKF_sf"/>
</dbReference>
<dbReference type="PRINTS" id="PR00476">
    <property type="entry name" value="PHFRCTKINASE"/>
</dbReference>
<comment type="catalytic activity">
    <reaction evidence="14 15">
        <text>beta-D-fructose 6-phosphate + ATP = beta-D-fructose 1,6-bisphosphate + ADP + H(+)</text>
        <dbReference type="Rhea" id="RHEA:16109"/>
        <dbReference type="ChEBI" id="CHEBI:15378"/>
        <dbReference type="ChEBI" id="CHEBI:30616"/>
        <dbReference type="ChEBI" id="CHEBI:32966"/>
        <dbReference type="ChEBI" id="CHEBI:57634"/>
        <dbReference type="ChEBI" id="CHEBI:456216"/>
        <dbReference type="EC" id="2.7.1.11"/>
    </reaction>
</comment>
<keyword evidence="7 15" id="KW-0808">Transferase</keyword>
<feature type="binding site" evidence="15">
    <location>
        <position position="162"/>
    </location>
    <ligand>
        <name>substrate</name>
        <note>ligand shared between dimeric partners</note>
    </ligand>
</feature>
<keyword evidence="10 15" id="KW-0418">Kinase</keyword>
<dbReference type="NCBIfam" id="NF002872">
    <property type="entry name" value="PRK03202.1"/>
    <property type="match status" value="1"/>
</dbReference>
<comment type="cofactor">
    <cofactor evidence="1 15">
        <name>Mg(2+)</name>
        <dbReference type="ChEBI" id="CHEBI:18420"/>
    </cofactor>
</comment>
<feature type="binding site" evidence="15">
    <location>
        <begin position="72"/>
        <end position="73"/>
    </location>
    <ligand>
        <name>ATP</name>
        <dbReference type="ChEBI" id="CHEBI:30616"/>
    </ligand>
</feature>
<feature type="binding site" description="in other chain" evidence="15">
    <location>
        <begin position="213"/>
        <end position="215"/>
    </location>
    <ligand>
        <name>ADP</name>
        <dbReference type="ChEBI" id="CHEBI:456216"/>
        <note>allosteric activator; ligand shared between dimeric partners</note>
    </ligand>
</feature>
<evidence type="ECO:0000256" key="11">
    <source>
        <dbReference type="ARBA" id="ARBA00022840"/>
    </source>
</evidence>
<comment type="subcellular location">
    <subcellularLocation>
        <location evidence="3 15">Cytoplasm</location>
    </subcellularLocation>
</comment>
<feature type="binding site" evidence="15">
    <location>
        <begin position="102"/>
        <end position="105"/>
    </location>
    <ligand>
        <name>ATP</name>
        <dbReference type="ChEBI" id="CHEBI:30616"/>
    </ligand>
</feature>
<keyword evidence="12 15" id="KW-0460">Magnesium</keyword>
<feature type="binding site" description="in other chain" evidence="15">
    <location>
        <position position="222"/>
    </location>
    <ligand>
        <name>substrate</name>
        <note>ligand shared between dimeric partners</note>
    </ligand>
</feature>
<keyword evidence="11 15" id="KW-0067">ATP-binding</keyword>
<evidence type="ECO:0000256" key="13">
    <source>
        <dbReference type="ARBA" id="ARBA00023152"/>
    </source>
</evidence>
<dbReference type="FunFam" id="3.40.50.460:FF:000002">
    <property type="entry name" value="ATP-dependent 6-phosphofructokinase"/>
    <property type="match status" value="1"/>
</dbReference>
<dbReference type="SUPFAM" id="SSF53784">
    <property type="entry name" value="Phosphofructokinase"/>
    <property type="match status" value="1"/>
</dbReference>
<evidence type="ECO:0000256" key="14">
    <source>
        <dbReference type="ARBA" id="ARBA00048070"/>
    </source>
</evidence>
<dbReference type="GO" id="GO:0003872">
    <property type="term" value="F:6-phosphofructokinase activity"/>
    <property type="evidence" value="ECO:0007669"/>
    <property type="project" value="UniProtKB-UniRule"/>
</dbReference>
<keyword evidence="13 15" id="KW-0324">Glycolysis</keyword>
<dbReference type="GO" id="GO:0016208">
    <property type="term" value="F:AMP binding"/>
    <property type="evidence" value="ECO:0007669"/>
    <property type="project" value="TreeGrafter"/>
</dbReference>
<dbReference type="GO" id="GO:0030388">
    <property type="term" value="P:fructose 1,6-bisphosphate metabolic process"/>
    <property type="evidence" value="ECO:0007669"/>
    <property type="project" value="TreeGrafter"/>
</dbReference>
<dbReference type="GO" id="GO:0006002">
    <property type="term" value="P:fructose 6-phosphate metabolic process"/>
    <property type="evidence" value="ECO:0007669"/>
    <property type="project" value="UniProtKB-UniRule"/>
</dbReference>
<organism evidence="17 18">
    <name type="scientific">Proteiniborus ethanoligenes</name>
    <dbReference type="NCBI Taxonomy" id="415015"/>
    <lineage>
        <taxon>Bacteria</taxon>
        <taxon>Bacillati</taxon>
        <taxon>Bacillota</taxon>
        <taxon>Clostridia</taxon>
        <taxon>Eubacteriales</taxon>
        <taxon>Proteiniborus</taxon>
    </lineage>
</organism>
<dbReference type="InterPro" id="IPR012828">
    <property type="entry name" value="PFKA_ATP_prok"/>
</dbReference>
<dbReference type="Gene3D" id="3.40.50.450">
    <property type="match status" value="1"/>
</dbReference>
<comment type="activity regulation">
    <text evidence="15">Allosterically activated by ADP and other diphosphonucleosides, and allosterically inhibited by phosphoenolpyruvate.</text>
</comment>
<evidence type="ECO:0000256" key="7">
    <source>
        <dbReference type="ARBA" id="ARBA00022679"/>
    </source>
</evidence>
<dbReference type="InterPro" id="IPR015912">
    <property type="entry name" value="Phosphofructokinase_CS"/>
</dbReference>
<dbReference type="GO" id="GO:0046872">
    <property type="term" value="F:metal ion binding"/>
    <property type="evidence" value="ECO:0007669"/>
    <property type="project" value="UniProtKB-KW"/>
</dbReference>
<evidence type="ECO:0000256" key="8">
    <source>
        <dbReference type="ARBA" id="ARBA00022723"/>
    </source>
</evidence>
<dbReference type="InterPro" id="IPR000023">
    <property type="entry name" value="Phosphofructokinase_dom"/>
</dbReference>
<comment type="function">
    <text evidence="2 15">Catalyzes the phosphorylation of D-fructose 6-phosphate to fructose 1,6-bisphosphate by ATP, the first committing step of glycolysis.</text>
</comment>
<feature type="binding site" evidence="15">
    <location>
        <begin position="21"/>
        <end position="25"/>
    </location>
    <ligand>
        <name>ADP</name>
        <dbReference type="ChEBI" id="CHEBI:456216"/>
        <note>allosteric activator; ligand shared between dimeric partners</note>
    </ligand>
</feature>
<dbReference type="HAMAP" id="MF_00339">
    <property type="entry name" value="Phosphofructokinase_I_B1"/>
    <property type="match status" value="1"/>
</dbReference>
<dbReference type="PANTHER" id="PTHR13697">
    <property type="entry name" value="PHOSPHOFRUCTOKINASE"/>
    <property type="match status" value="1"/>
</dbReference>
<dbReference type="NCBIfam" id="TIGR02482">
    <property type="entry name" value="PFKA_ATP"/>
    <property type="match status" value="1"/>
</dbReference>
<dbReference type="OrthoDB" id="9802503at2"/>
<dbReference type="GO" id="GO:0061621">
    <property type="term" value="P:canonical glycolysis"/>
    <property type="evidence" value="ECO:0007669"/>
    <property type="project" value="TreeGrafter"/>
</dbReference>
<evidence type="ECO:0000256" key="10">
    <source>
        <dbReference type="ARBA" id="ARBA00022777"/>
    </source>
</evidence>
<dbReference type="Proteomes" id="UP000198625">
    <property type="component" value="Unassembled WGS sequence"/>
</dbReference>
<dbReference type="InterPro" id="IPR012003">
    <property type="entry name" value="ATP_PFK_prok-type"/>
</dbReference>
<dbReference type="InterPro" id="IPR022953">
    <property type="entry name" value="ATP_PFK"/>
</dbReference>
<keyword evidence="18" id="KW-1185">Reference proteome</keyword>
<evidence type="ECO:0000256" key="12">
    <source>
        <dbReference type="ARBA" id="ARBA00022842"/>
    </source>
</evidence>
<evidence type="ECO:0000256" key="15">
    <source>
        <dbReference type="HAMAP-Rule" id="MF_00339"/>
    </source>
</evidence>
<dbReference type="FunFam" id="3.40.50.450:FF:000001">
    <property type="entry name" value="ATP-dependent 6-phosphofructokinase"/>
    <property type="match status" value="1"/>
</dbReference>
<comment type="caution">
    <text evidence="15">Lacks conserved residue(s) required for the propagation of feature annotation.</text>
</comment>
<feature type="binding site" description="in other chain" evidence="15">
    <location>
        <position position="154"/>
    </location>
    <ligand>
        <name>ADP</name>
        <dbReference type="ChEBI" id="CHEBI:456216"/>
        <note>allosteric activator; ligand shared between dimeric partners</note>
    </ligand>
</feature>
<evidence type="ECO:0000256" key="2">
    <source>
        <dbReference type="ARBA" id="ARBA00002659"/>
    </source>
</evidence>
<proteinExistence type="inferred from homology"/>
<keyword evidence="5 15" id="KW-0963">Cytoplasm</keyword>
<feature type="binding site" evidence="15">
    <location>
        <position position="11"/>
    </location>
    <ligand>
        <name>ATP</name>
        <dbReference type="ChEBI" id="CHEBI:30616"/>
    </ligand>
</feature>
<dbReference type="AlphaFoldDB" id="A0A1H3R7J1"/>
<feature type="binding site" evidence="15">
    <location>
        <position position="103"/>
    </location>
    <ligand>
        <name>Mg(2+)</name>
        <dbReference type="ChEBI" id="CHEBI:18420"/>
        <note>catalytic</note>
    </ligand>
</feature>
<evidence type="ECO:0000256" key="5">
    <source>
        <dbReference type="ARBA" id="ARBA00022490"/>
    </source>
</evidence>
<reference evidence="17 18" key="1">
    <citation type="submission" date="2016-10" db="EMBL/GenBank/DDBJ databases">
        <authorList>
            <person name="de Groot N.N."/>
        </authorList>
    </citation>
    <scope>NUCLEOTIDE SEQUENCE [LARGE SCALE GENOMIC DNA]</scope>
    <source>
        <strain evidence="17 18">DSM 21650</strain>
    </source>
</reference>
<evidence type="ECO:0000259" key="16">
    <source>
        <dbReference type="Pfam" id="PF00365"/>
    </source>
</evidence>
<dbReference type="GO" id="GO:0070095">
    <property type="term" value="F:fructose-6-phosphate binding"/>
    <property type="evidence" value="ECO:0007669"/>
    <property type="project" value="TreeGrafter"/>
</dbReference>
<evidence type="ECO:0000256" key="6">
    <source>
        <dbReference type="ARBA" id="ARBA00022533"/>
    </source>
</evidence>
<evidence type="ECO:0000313" key="18">
    <source>
        <dbReference type="Proteomes" id="UP000198625"/>
    </source>
</evidence>
<comment type="pathway">
    <text evidence="4 15">Carbohydrate degradation; glycolysis; D-glyceraldehyde 3-phosphate and glycerone phosphate from D-glucose: step 3/4.</text>
</comment>